<dbReference type="AlphaFoldDB" id="B4D342"/>
<gene>
    <name evidence="1" type="ORF">CfE428DRAFT_3330</name>
</gene>
<dbReference type="NCBIfam" id="NF041918">
    <property type="entry name" value="SAMP1"/>
    <property type="match status" value="1"/>
</dbReference>
<protein>
    <submittedName>
        <fullName evidence="1">ThiamineS protein</fullName>
    </submittedName>
</protein>
<sequence length="90" mass="9799">MPSVRIPTPLRKLTNELEVVQAAGANIGEVINSLDQAFPGLKERIVDDAGNVRRFVNIFVNDEDIRFLEEKATPVKEADEISIVPAIAGG</sequence>
<dbReference type="SUPFAM" id="SSF54285">
    <property type="entry name" value="MoaD/ThiS"/>
    <property type="match status" value="1"/>
</dbReference>
<dbReference type="STRING" id="497964.CfE428DRAFT_3330"/>
<reference evidence="1 2" key="1">
    <citation type="journal article" date="2011" name="J. Bacteriol.">
        <title>Genome sequence of Chthoniobacter flavus Ellin428, an aerobic heterotrophic soil bacterium.</title>
        <authorList>
            <person name="Kant R."/>
            <person name="van Passel M.W."/>
            <person name="Palva A."/>
            <person name="Lucas S."/>
            <person name="Lapidus A."/>
            <person name="Glavina Del Rio T."/>
            <person name="Dalin E."/>
            <person name="Tice H."/>
            <person name="Bruce D."/>
            <person name="Goodwin L."/>
            <person name="Pitluck S."/>
            <person name="Larimer F.W."/>
            <person name="Land M.L."/>
            <person name="Hauser L."/>
            <person name="Sangwan P."/>
            <person name="de Vos W.M."/>
            <person name="Janssen P.H."/>
            <person name="Smidt H."/>
        </authorList>
    </citation>
    <scope>NUCLEOTIDE SEQUENCE [LARGE SCALE GENOMIC DNA]</scope>
    <source>
        <strain evidence="1 2">Ellin428</strain>
    </source>
</reference>
<dbReference type="InterPro" id="IPR016155">
    <property type="entry name" value="Mopterin_synth/thiamin_S_b"/>
</dbReference>
<name>B4D342_9BACT</name>
<dbReference type="Proteomes" id="UP000005824">
    <property type="component" value="Unassembled WGS sequence"/>
</dbReference>
<comment type="caution">
    <text evidence="1">The sequence shown here is derived from an EMBL/GenBank/DDBJ whole genome shotgun (WGS) entry which is preliminary data.</text>
</comment>
<dbReference type="EMBL" id="ABVL01000009">
    <property type="protein sequence ID" value="EDY19153.1"/>
    <property type="molecule type" value="Genomic_DNA"/>
</dbReference>
<dbReference type="Gene3D" id="3.10.20.30">
    <property type="match status" value="1"/>
</dbReference>
<keyword evidence="2" id="KW-1185">Reference proteome</keyword>
<organism evidence="1 2">
    <name type="scientific">Chthoniobacter flavus Ellin428</name>
    <dbReference type="NCBI Taxonomy" id="497964"/>
    <lineage>
        <taxon>Bacteria</taxon>
        <taxon>Pseudomonadati</taxon>
        <taxon>Verrucomicrobiota</taxon>
        <taxon>Spartobacteria</taxon>
        <taxon>Chthoniobacterales</taxon>
        <taxon>Chthoniobacteraceae</taxon>
        <taxon>Chthoniobacter</taxon>
    </lineage>
</organism>
<dbReference type="InterPro" id="IPR003749">
    <property type="entry name" value="ThiS/MoaD-like"/>
</dbReference>
<dbReference type="PANTHER" id="PTHR38031:SF1">
    <property type="entry name" value="SULFUR CARRIER PROTEIN CYSO"/>
    <property type="match status" value="1"/>
</dbReference>
<dbReference type="eggNOG" id="COG1977">
    <property type="taxonomic scope" value="Bacteria"/>
</dbReference>
<proteinExistence type="predicted"/>
<dbReference type="RefSeq" id="WP_006980655.1">
    <property type="nucleotide sequence ID" value="NZ_ABVL01000009.1"/>
</dbReference>
<evidence type="ECO:0000313" key="1">
    <source>
        <dbReference type="EMBL" id="EDY19153.1"/>
    </source>
</evidence>
<accession>B4D342</accession>
<evidence type="ECO:0000313" key="2">
    <source>
        <dbReference type="Proteomes" id="UP000005824"/>
    </source>
</evidence>
<dbReference type="InterPro" id="IPR052045">
    <property type="entry name" value="Sulfur_Carrier/Prot_Modifier"/>
</dbReference>
<dbReference type="Pfam" id="PF02597">
    <property type="entry name" value="ThiS"/>
    <property type="match status" value="1"/>
</dbReference>
<dbReference type="CDD" id="cd17074">
    <property type="entry name" value="Ubl_CysO_like"/>
    <property type="match status" value="1"/>
</dbReference>
<dbReference type="InterPro" id="IPR012675">
    <property type="entry name" value="Beta-grasp_dom_sf"/>
</dbReference>
<dbReference type="InParanoid" id="B4D342"/>
<dbReference type="PANTHER" id="PTHR38031">
    <property type="entry name" value="SULFUR CARRIER PROTEIN SLR0821-RELATED"/>
    <property type="match status" value="1"/>
</dbReference>
<dbReference type="InterPro" id="IPR054834">
    <property type="entry name" value="SAMP1_3"/>
</dbReference>